<dbReference type="GO" id="GO:0005524">
    <property type="term" value="F:ATP binding"/>
    <property type="evidence" value="ECO:0007669"/>
    <property type="project" value="UniProtKB-KW"/>
</dbReference>
<keyword evidence="1" id="KW-0723">Serine/threonine-protein kinase</keyword>
<keyword evidence="1" id="KW-0808">Transferase</keyword>
<keyword evidence="1" id="KW-0418">Kinase</keyword>
<dbReference type="EMBL" id="JAUCGQ010000001">
    <property type="protein sequence ID" value="MDM7855307.1"/>
    <property type="molecule type" value="Genomic_DNA"/>
</dbReference>
<feature type="region of interest" description="Disordered" evidence="2">
    <location>
        <begin position="95"/>
        <end position="114"/>
    </location>
</feature>
<keyword evidence="5" id="KW-1185">Reference proteome</keyword>
<accession>A0ABT7SGI6</accession>
<comment type="caution">
    <text evidence="4">The sequence shown here is derived from an EMBL/GenBank/DDBJ whole genome shotgun (WGS) entry which is preliminary data.</text>
</comment>
<name>A0ABT7SGI6_9CELL</name>
<dbReference type="PANTHER" id="PTHR35526:SF3">
    <property type="entry name" value="ANTI-SIGMA-F FACTOR RSBW"/>
    <property type="match status" value="1"/>
</dbReference>
<evidence type="ECO:0000259" key="3">
    <source>
        <dbReference type="Pfam" id="PF13581"/>
    </source>
</evidence>
<dbReference type="Proteomes" id="UP001529338">
    <property type="component" value="Unassembled WGS sequence"/>
</dbReference>
<dbReference type="PANTHER" id="PTHR35526">
    <property type="entry name" value="ANTI-SIGMA-F FACTOR RSBW-RELATED"/>
    <property type="match status" value="1"/>
</dbReference>
<feature type="domain" description="Histidine kinase/HSP90-like ATPase" evidence="3">
    <location>
        <begin position="28"/>
        <end position="142"/>
    </location>
</feature>
<protein>
    <submittedName>
        <fullName evidence="4">ATP-binding protein</fullName>
    </submittedName>
</protein>
<sequence length="149" mass="15787">MGEVRDLRSAASVRRRDAGALDDELTLRAERTASRTARHWVMRTVADAGVGGSVNQVVELLTAELVSNAVVHGPDGGAVRVGVRVSNGTVRVEVGDEGGGSPRVRHPEPTATSGRGLALVEALSETWGTQPRGPRGEGKVVWFEVRVDE</sequence>
<keyword evidence="4" id="KW-0067">ATP-binding</keyword>
<reference evidence="4 5" key="1">
    <citation type="submission" date="2023-06" db="EMBL/GenBank/DDBJ databases">
        <title>Cellulomonas sp. MW4 Whole genome sequence.</title>
        <authorList>
            <person name="Park S."/>
        </authorList>
    </citation>
    <scope>NUCLEOTIDE SEQUENCE [LARGE SCALE GENOMIC DNA]</scope>
    <source>
        <strain evidence="4 5">MW4</strain>
    </source>
</reference>
<keyword evidence="4" id="KW-0547">Nucleotide-binding</keyword>
<dbReference type="CDD" id="cd16936">
    <property type="entry name" value="HATPase_RsbW-like"/>
    <property type="match status" value="1"/>
</dbReference>
<dbReference type="Gene3D" id="3.30.565.10">
    <property type="entry name" value="Histidine kinase-like ATPase, C-terminal domain"/>
    <property type="match status" value="1"/>
</dbReference>
<evidence type="ECO:0000313" key="4">
    <source>
        <dbReference type="EMBL" id="MDM7855307.1"/>
    </source>
</evidence>
<evidence type="ECO:0000313" key="5">
    <source>
        <dbReference type="Proteomes" id="UP001529338"/>
    </source>
</evidence>
<dbReference type="SUPFAM" id="SSF55874">
    <property type="entry name" value="ATPase domain of HSP90 chaperone/DNA topoisomerase II/histidine kinase"/>
    <property type="match status" value="1"/>
</dbReference>
<dbReference type="InterPro" id="IPR003594">
    <property type="entry name" value="HATPase_dom"/>
</dbReference>
<evidence type="ECO:0000256" key="2">
    <source>
        <dbReference type="SAM" id="MobiDB-lite"/>
    </source>
</evidence>
<dbReference type="RefSeq" id="WP_289455112.1">
    <property type="nucleotide sequence ID" value="NZ_JAUCGQ010000001.1"/>
</dbReference>
<dbReference type="InterPro" id="IPR050267">
    <property type="entry name" value="Anti-sigma-factor_SerPK"/>
</dbReference>
<dbReference type="Pfam" id="PF13581">
    <property type="entry name" value="HATPase_c_2"/>
    <property type="match status" value="1"/>
</dbReference>
<proteinExistence type="predicted"/>
<gene>
    <name evidence="4" type="ORF">QRT04_10225</name>
</gene>
<evidence type="ECO:0000256" key="1">
    <source>
        <dbReference type="ARBA" id="ARBA00022527"/>
    </source>
</evidence>
<organism evidence="4 5">
    <name type="scientific">Cellulomonas alba</name>
    <dbReference type="NCBI Taxonomy" id="3053467"/>
    <lineage>
        <taxon>Bacteria</taxon>
        <taxon>Bacillati</taxon>
        <taxon>Actinomycetota</taxon>
        <taxon>Actinomycetes</taxon>
        <taxon>Micrococcales</taxon>
        <taxon>Cellulomonadaceae</taxon>
        <taxon>Cellulomonas</taxon>
    </lineage>
</organism>
<dbReference type="InterPro" id="IPR036890">
    <property type="entry name" value="HATPase_C_sf"/>
</dbReference>